<accession>A0A9P0MRF9</accession>
<name>A0A9P0MRF9_NEZVI</name>
<dbReference type="AlphaFoldDB" id="A0A9P0MRF9"/>
<keyword evidence="2" id="KW-1185">Reference proteome</keyword>
<proteinExistence type="predicted"/>
<reference evidence="1" key="1">
    <citation type="submission" date="2022-01" db="EMBL/GenBank/DDBJ databases">
        <authorList>
            <person name="King R."/>
        </authorList>
    </citation>
    <scope>NUCLEOTIDE SEQUENCE</scope>
</reference>
<sequence length="150" mass="16851">MSPCFLPVLLKMTQKMREEVVALLMVLSYCSAAGPDPEWVGSIYSPQRWDPNHLPAAKEISGQCRSSMKLYINALHNGTLWAAKGILADKLRHHNVKTEMRSLQGNLWEVVSSARSWSQACSAYNSVTGATFCWSWRPVFHFQACTYGRG</sequence>
<dbReference type="OrthoDB" id="6627152at2759"/>
<evidence type="ECO:0000313" key="2">
    <source>
        <dbReference type="Proteomes" id="UP001152798"/>
    </source>
</evidence>
<organism evidence="1 2">
    <name type="scientific">Nezara viridula</name>
    <name type="common">Southern green stink bug</name>
    <name type="synonym">Cimex viridulus</name>
    <dbReference type="NCBI Taxonomy" id="85310"/>
    <lineage>
        <taxon>Eukaryota</taxon>
        <taxon>Metazoa</taxon>
        <taxon>Ecdysozoa</taxon>
        <taxon>Arthropoda</taxon>
        <taxon>Hexapoda</taxon>
        <taxon>Insecta</taxon>
        <taxon>Pterygota</taxon>
        <taxon>Neoptera</taxon>
        <taxon>Paraneoptera</taxon>
        <taxon>Hemiptera</taxon>
        <taxon>Heteroptera</taxon>
        <taxon>Panheteroptera</taxon>
        <taxon>Pentatomomorpha</taxon>
        <taxon>Pentatomoidea</taxon>
        <taxon>Pentatomidae</taxon>
        <taxon>Pentatominae</taxon>
        <taxon>Nezara</taxon>
    </lineage>
</organism>
<protein>
    <submittedName>
        <fullName evidence="1">Uncharacterized protein</fullName>
    </submittedName>
</protein>
<evidence type="ECO:0000313" key="1">
    <source>
        <dbReference type="EMBL" id="CAH1402264.1"/>
    </source>
</evidence>
<dbReference type="EMBL" id="OV725081">
    <property type="protein sequence ID" value="CAH1402264.1"/>
    <property type="molecule type" value="Genomic_DNA"/>
</dbReference>
<dbReference type="Proteomes" id="UP001152798">
    <property type="component" value="Chromosome 5"/>
</dbReference>
<gene>
    <name evidence="1" type="ORF">NEZAVI_LOCUS11127</name>
</gene>